<reference evidence="1 2" key="1">
    <citation type="submission" date="2024-02" db="EMBL/GenBank/DDBJ databases">
        <authorList>
            <person name="Chen Y."/>
            <person name="Shah S."/>
            <person name="Dougan E. K."/>
            <person name="Thang M."/>
            <person name="Chan C."/>
        </authorList>
    </citation>
    <scope>NUCLEOTIDE SEQUENCE [LARGE SCALE GENOMIC DNA]</scope>
</reference>
<comment type="caution">
    <text evidence="1">The sequence shown here is derived from an EMBL/GenBank/DDBJ whole genome shotgun (WGS) entry which is preliminary data.</text>
</comment>
<sequence length="354" mass="39290">MRLEAQQKALEIAAFLRELRKVAPQKLLQLAADGEEMDTLELESHNRKWKWIVALDDSTMDKGAPVNVREDQAQRTVSMLQGLLISDSVERVLRAVVGPGDLLSSSVRAEFAAEAYAAWGACEGCASAKVMKLPQQGENFATYNLKEIEHDFTTTSPFRDLAHAFVNRQQKLDETFFEAVLERMKQFHQDPTLGEDDFKAMAIELVLVAALCAGVRAFCAAAGIPAPPLPPAPQPSQPGRFRFVSDYSTSSLKTHRSIAWGPHLPSEQLRKEVVEAFHLDPSMISFGDSPAIPTSRASAAPLTCWEFLQWRDVMYVPIHDVLRFMKVPGTDRTLNRGQLEVAAADYTTAKACNF</sequence>
<name>A0ABP0KK24_9DINO</name>
<proteinExistence type="predicted"/>
<accession>A0ABP0KK24</accession>
<gene>
    <name evidence="1" type="ORF">SCF082_LOCUS17688</name>
</gene>
<dbReference type="Proteomes" id="UP001642464">
    <property type="component" value="Unassembled WGS sequence"/>
</dbReference>
<evidence type="ECO:0000313" key="2">
    <source>
        <dbReference type="Proteomes" id="UP001642464"/>
    </source>
</evidence>
<keyword evidence="2" id="KW-1185">Reference proteome</keyword>
<evidence type="ECO:0000313" key="1">
    <source>
        <dbReference type="EMBL" id="CAK9026839.1"/>
    </source>
</evidence>
<protein>
    <submittedName>
        <fullName evidence="1">UPF0586 protein</fullName>
    </submittedName>
</protein>
<organism evidence="1 2">
    <name type="scientific">Durusdinium trenchii</name>
    <dbReference type="NCBI Taxonomy" id="1381693"/>
    <lineage>
        <taxon>Eukaryota</taxon>
        <taxon>Sar</taxon>
        <taxon>Alveolata</taxon>
        <taxon>Dinophyceae</taxon>
        <taxon>Suessiales</taxon>
        <taxon>Symbiodiniaceae</taxon>
        <taxon>Durusdinium</taxon>
    </lineage>
</organism>
<dbReference type="EMBL" id="CAXAMM010011714">
    <property type="protein sequence ID" value="CAK9026839.1"/>
    <property type="molecule type" value="Genomic_DNA"/>
</dbReference>